<feature type="region of interest" description="Disordered" evidence="1">
    <location>
        <begin position="666"/>
        <end position="686"/>
    </location>
</feature>
<feature type="compositionally biased region" description="Low complexity" evidence="1">
    <location>
        <begin position="583"/>
        <end position="600"/>
    </location>
</feature>
<feature type="region of interest" description="Disordered" evidence="1">
    <location>
        <begin position="571"/>
        <end position="635"/>
    </location>
</feature>
<proteinExistence type="predicted"/>
<dbReference type="InterPro" id="IPR017426">
    <property type="entry name" value="Nuclear_rcpt_coactivator"/>
</dbReference>
<dbReference type="PANTHER" id="PTHR10684:SF4">
    <property type="entry name" value="TAIMAN, ISOFORM G"/>
    <property type="match status" value="1"/>
</dbReference>
<feature type="region of interest" description="Disordered" evidence="1">
    <location>
        <begin position="770"/>
        <end position="831"/>
    </location>
</feature>
<evidence type="ECO:0000313" key="4">
    <source>
        <dbReference type="Proteomes" id="UP001152562"/>
    </source>
</evidence>
<dbReference type="Pfam" id="PF14598">
    <property type="entry name" value="PAS_11"/>
    <property type="match status" value="1"/>
</dbReference>
<feature type="compositionally biased region" description="Gly residues" evidence="1">
    <location>
        <begin position="670"/>
        <end position="683"/>
    </location>
</feature>
<evidence type="ECO:0000313" key="3">
    <source>
        <dbReference type="EMBL" id="CAH4002005.1"/>
    </source>
</evidence>
<dbReference type="EMBL" id="CALOZG010000003">
    <property type="protein sequence ID" value="CAH4002005.1"/>
    <property type="molecule type" value="Genomic_DNA"/>
</dbReference>
<feature type="region of interest" description="Disordered" evidence="1">
    <location>
        <begin position="1199"/>
        <end position="1249"/>
    </location>
</feature>
<feature type="compositionally biased region" description="Polar residues" evidence="1">
    <location>
        <begin position="951"/>
        <end position="975"/>
    </location>
</feature>
<feature type="compositionally biased region" description="Pro residues" evidence="1">
    <location>
        <begin position="526"/>
        <end position="547"/>
    </location>
</feature>
<dbReference type="GO" id="GO:0032870">
    <property type="term" value="P:cellular response to hormone stimulus"/>
    <property type="evidence" value="ECO:0007669"/>
    <property type="project" value="TreeGrafter"/>
</dbReference>
<feature type="compositionally biased region" description="Polar residues" evidence="1">
    <location>
        <begin position="608"/>
        <end position="630"/>
    </location>
</feature>
<dbReference type="InterPro" id="IPR036638">
    <property type="entry name" value="HLH_DNA-bd_sf"/>
</dbReference>
<feature type="region of interest" description="Disordered" evidence="1">
    <location>
        <begin position="951"/>
        <end position="980"/>
    </location>
</feature>
<feature type="compositionally biased region" description="Polar residues" evidence="1">
    <location>
        <begin position="1217"/>
        <end position="1226"/>
    </location>
</feature>
<dbReference type="PROSITE" id="PS50888">
    <property type="entry name" value="BHLH"/>
    <property type="match status" value="1"/>
</dbReference>
<sequence>MLPMLQTETLLFNSVTRSDGAPPAATLPPSMTPDSEVEELVDIFFDIDVAVNTFSRVESCDLQAGDTWRGVQGKMSVTAPGKKIRKKSGNQPQSQINKCFNEKRRRELENEVINQLEELLHTCLAEVRQPDKNGIVREATRQISEVLSRRQACPSDCPLRSAPARSPLQAGEVSSTQQPPAHHYTEISTLIEAVKHYTSVLGLILMEINSKGEIECVTENIKELILVERTELYKKSIFSLLHTEDHAKLRPLLRNIQTFTWGPTDPEKYQNIQARFLVKDSTATDGSRLAECVIHAAAVRASPAEEAGSVMCVIRRCDPAAPAPPRPALVFRLDCTFTILSCDLSGVENCISSTLSLVGTRYLELVDSGDRARVSAHLQEVVCRGGGLLVSEPYALRLGADGPRFRVSAQSRLFPTAGEPDFIMSTNTVVGDDDDILESTRPPLGGPLMTSIVNGDPSAPPRYRSPVVPTPEPESQFSMNDFDLDPWGSTFAISEVSGEDSKERKEPTGEDAGAPLTPRAPSTPGEGPPTPRTPPTPLTPHPAPLPEKPNRLRTLLSSKKTNDPILKDLLNQKDEEGGGGDSSGPHTPHTPLTPHTPHTPASALSPLHSAQPQQRHPQQLHSHQPPTSHAAQHPTHHNNQMLKLLNDKSDEDGDDRNRSSSALLSQLLAGGPGGGSSSSGGNGGRHENELYLERIAGIKRKFDESKATAANPKRATPEHQQRTEAIATQVTSSAAGSITSSSLGSPASVGKSELCLKNQILVSLLARQQTTPPTPLPLHPVRAFPPRQRPPHPAHAPRQHPHTLSNMLAANNRGGNMNGGVGSAGGETGSAQSHLQLVLQGARGAYPPPPSHPSPLHYAAPAPHHGYNAQPPGGSTRVQGGGNGNDIEVHSDKTLSEILDELIENNERNSAPDHTLMDLDTRAASHDYQGVNEKKAAINAITQSLMQCESVSKSPVPSSGAQSTAPPVYPSQSPSGPGAALYGAARARAFVEQHRARLLHLQESQQMLVSPEAAEQPQQDLGSTINALVSATPPNVTLLPRADFHHLYHPTSQMGSSYGTNKIVTSQQSPMLSRQLHGGGAYGPSVSGVSTALHTPLTPLTPQPYHRAPRPHHVGGYYEDGDYCGDFGRRAPPAPPLAPHPSPHDHMPYMAGGAGAGPAGGGTSEYVRNELRAVVGARSARPEMHAQELDPLLAFDMPAPGGGGSGGRGAANAWKAPQSTPSTTEAGSAAGGDEAPASKASLLQKLLSQ</sequence>
<accession>A0A9P0T2M9</accession>
<feature type="region of interest" description="Disordered" evidence="1">
    <location>
        <begin position="702"/>
        <end position="723"/>
    </location>
</feature>
<dbReference type="GO" id="GO:0003713">
    <property type="term" value="F:transcription coactivator activity"/>
    <property type="evidence" value="ECO:0007669"/>
    <property type="project" value="InterPro"/>
</dbReference>
<dbReference type="GO" id="GO:0046983">
    <property type="term" value="F:protein dimerization activity"/>
    <property type="evidence" value="ECO:0007669"/>
    <property type="project" value="InterPro"/>
</dbReference>
<dbReference type="Gene3D" id="4.10.280.10">
    <property type="entry name" value="Helix-loop-helix DNA-binding domain"/>
    <property type="match status" value="1"/>
</dbReference>
<feature type="region of interest" description="Disordered" evidence="1">
    <location>
        <begin position="433"/>
        <end position="550"/>
    </location>
</feature>
<dbReference type="GO" id="GO:0016922">
    <property type="term" value="F:nuclear receptor binding"/>
    <property type="evidence" value="ECO:0007669"/>
    <property type="project" value="TreeGrafter"/>
</dbReference>
<dbReference type="GO" id="GO:0005634">
    <property type="term" value="C:nucleus"/>
    <property type="evidence" value="ECO:0007669"/>
    <property type="project" value="InterPro"/>
</dbReference>
<organism evidence="3 4">
    <name type="scientific">Pieris brassicae</name>
    <name type="common">White butterfly</name>
    <name type="synonym">Large white butterfly</name>
    <dbReference type="NCBI Taxonomy" id="7116"/>
    <lineage>
        <taxon>Eukaryota</taxon>
        <taxon>Metazoa</taxon>
        <taxon>Ecdysozoa</taxon>
        <taxon>Arthropoda</taxon>
        <taxon>Hexapoda</taxon>
        <taxon>Insecta</taxon>
        <taxon>Pterygota</taxon>
        <taxon>Neoptera</taxon>
        <taxon>Endopterygota</taxon>
        <taxon>Lepidoptera</taxon>
        <taxon>Glossata</taxon>
        <taxon>Ditrysia</taxon>
        <taxon>Papilionoidea</taxon>
        <taxon>Pieridae</taxon>
        <taxon>Pierinae</taxon>
        <taxon>Pieris</taxon>
    </lineage>
</organism>
<feature type="compositionally biased region" description="Gly residues" evidence="1">
    <location>
        <begin position="816"/>
        <end position="828"/>
    </location>
</feature>
<dbReference type="Proteomes" id="UP001152562">
    <property type="component" value="Unassembled WGS sequence"/>
</dbReference>
<feature type="compositionally biased region" description="Basic residues" evidence="1">
    <location>
        <begin position="789"/>
        <end position="801"/>
    </location>
</feature>
<feature type="compositionally biased region" description="Low complexity" evidence="1">
    <location>
        <begin position="1237"/>
        <end position="1249"/>
    </location>
</feature>
<comment type="caution">
    <text evidence="3">The sequence shown here is derived from an EMBL/GenBank/DDBJ whole genome shotgun (WGS) entry which is preliminary data.</text>
</comment>
<feature type="compositionally biased region" description="Basic and acidic residues" evidence="1">
    <location>
        <begin position="499"/>
        <end position="508"/>
    </location>
</feature>
<dbReference type="Gene3D" id="3.30.450.20">
    <property type="entry name" value="PAS domain"/>
    <property type="match status" value="2"/>
</dbReference>
<dbReference type="AlphaFoldDB" id="A0A9P0T2M9"/>
<dbReference type="PANTHER" id="PTHR10684">
    <property type="entry name" value="NUCLEAR RECEPTOR COACTIVATOR"/>
    <property type="match status" value="1"/>
</dbReference>
<feature type="compositionally biased region" description="Gly residues" evidence="1">
    <location>
        <begin position="1200"/>
        <end position="1209"/>
    </location>
</feature>
<dbReference type="GO" id="GO:0045944">
    <property type="term" value="P:positive regulation of transcription by RNA polymerase II"/>
    <property type="evidence" value="ECO:0007669"/>
    <property type="project" value="TreeGrafter"/>
</dbReference>
<feature type="domain" description="BHLH" evidence="2">
    <location>
        <begin position="93"/>
        <end position="146"/>
    </location>
</feature>
<name>A0A9P0T2M9_PIEBR</name>
<evidence type="ECO:0000259" key="2">
    <source>
        <dbReference type="PROSITE" id="PS50888"/>
    </source>
</evidence>
<reference evidence="3" key="1">
    <citation type="submission" date="2022-05" db="EMBL/GenBank/DDBJ databases">
        <authorList>
            <person name="Okamura Y."/>
        </authorList>
    </citation>
    <scope>NUCLEOTIDE SEQUENCE</scope>
</reference>
<evidence type="ECO:0000256" key="1">
    <source>
        <dbReference type="SAM" id="MobiDB-lite"/>
    </source>
</evidence>
<protein>
    <recommendedName>
        <fullName evidence="2">BHLH domain-containing protein</fullName>
    </recommendedName>
</protein>
<dbReference type="InterPro" id="IPR011598">
    <property type="entry name" value="bHLH_dom"/>
</dbReference>
<gene>
    <name evidence="3" type="ORF">PIBRA_LOCUS2691</name>
</gene>
<feature type="region of interest" description="Disordered" evidence="1">
    <location>
        <begin position="14"/>
        <end position="33"/>
    </location>
</feature>
<keyword evidence="4" id="KW-1185">Reference proteome</keyword>
<feature type="region of interest" description="Disordered" evidence="1">
    <location>
        <begin position="155"/>
        <end position="181"/>
    </location>
</feature>
<dbReference type="SUPFAM" id="SSF47459">
    <property type="entry name" value="HLH, helix-loop-helix DNA-binding domain"/>
    <property type="match status" value="1"/>
</dbReference>